<evidence type="ECO:0000256" key="6">
    <source>
        <dbReference type="ARBA" id="ARBA00044538"/>
    </source>
</evidence>
<dbReference type="SUPFAM" id="SSF118010">
    <property type="entry name" value="TM1457-like"/>
    <property type="match status" value="1"/>
</dbReference>
<dbReference type="EMBL" id="RQET01000004">
    <property type="protein sequence ID" value="TGK12438.1"/>
    <property type="molecule type" value="Genomic_DNA"/>
</dbReference>
<comment type="similarity">
    <text evidence="5">Belongs to the Prp family.</text>
</comment>
<comment type="caution">
    <text evidence="7">The sequence shown here is derived from an EMBL/GenBank/DDBJ whole genome shotgun (WGS) entry which is preliminary data.</text>
</comment>
<keyword evidence="8" id="KW-1185">Reference proteome</keyword>
<evidence type="ECO:0000256" key="1">
    <source>
        <dbReference type="ARBA" id="ARBA00022517"/>
    </source>
</evidence>
<dbReference type="InterPro" id="IPR036764">
    <property type="entry name" value="Peptidase_Prp_sf"/>
</dbReference>
<dbReference type="AlphaFoldDB" id="A0A4R9GI60"/>
<evidence type="ECO:0000256" key="3">
    <source>
        <dbReference type="ARBA" id="ARBA00022801"/>
    </source>
</evidence>
<gene>
    <name evidence="7" type="ORF">EHO60_09365</name>
</gene>
<dbReference type="GO" id="GO:0008234">
    <property type="term" value="F:cysteine-type peptidase activity"/>
    <property type="evidence" value="ECO:0007669"/>
    <property type="project" value="UniProtKB-KW"/>
</dbReference>
<dbReference type="Gene3D" id="3.30.70.1490">
    <property type="entry name" value="Cysteine protease Prp"/>
    <property type="match status" value="1"/>
</dbReference>
<dbReference type="RefSeq" id="WP_135767836.1">
    <property type="nucleotide sequence ID" value="NZ_RQET01000004.1"/>
</dbReference>
<keyword evidence="2 7" id="KW-0645">Protease</keyword>
<protein>
    <recommendedName>
        <fullName evidence="6">Ribosomal processing cysteine protease Prp</fullName>
    </recommendedName>
</protein>
<dbReference type="Pfam" id="PF04327">
    <property type="entry name" value="Peptidase_Prp"/>
    <property type="match status" value="1"/>
</dbReference>
<dbReference type="GO" id="GO:0006508">
    <property type="term" value="P:proteolysis"/>
    <property type="evidence" value="ECO:0007669"/>
    <property type="project" value="UniProtKB-KW"/>
</dbReference>
<reference evidence="7" key="1">
    <citation type="journal article" date="2019" name="PLoS Negl. Trop. Dis.">
        <title>Revisiting the worldwide diversity of Leptospira species in the environment.</title>
        <authorList>
            <person name="Vincent A.T."/>
            <person name="Schiettekatte O."/>
            <person name="Bourhy P."/>
            <person name="Veyrier F.J."/>
            <person name="Picardeau M."/>
        </authorList>
    </citation>
    <scope>NUCLEOTIDE SEQUENCE [LARGE SCALE GENOMIC DNA]</scope>
    <source>
        <strain evidence="7">SSW15</strain>
    </source>
</reference>
<accession>A0A4R9GI60</accession>
<dbReference type="CDD" id="cd16332">
    <property type="entry name" value="Prp-like"/>
    <property type="match status" value="1"/>
</dbReference>
<organism evidence="7 8">
    <name type="scientific">Leptospira fletcheri</name>
    <dbReference type="NCBI Taxonomy" id="2484981"/>
    <lineage>
        <taxon>Bacteria</taxon>
        <taxon>Pseudomonadati</taxon>
        <taxon>Spirochaetota</taxon>
        <taxon>Spirochaetia</taxon>
        <taxon>Leptospirales</taxon>
        <taxon>Leptospiraceae</taxon>
        <taxon>Leptospira</taxon>
    </lineage>
</organism>
<name>A0A4R9GI60_9LEPT</name>
<evidence type="ECO:0000256" key="4">
    <source>
        <dbReference type="ARBA" id="ARBA00022807"/>
    </source>
</evidence>
<dbReference type="GO" id="GO:0042254">
    <property type="term" value="P:ribosome biogenesis"/>
    <property type="evidence" value="ECO:0007669"/>
    <property type="project" value="UniProtKB-KW"/>
</dbReference>
<evidence type="ECO:0000313" key="8">
    <source>
        <dbReference type="Proteomes" id="UP000298458"/>
    </source>
</evidence>
<evidence type="ECO:0000256" key="2">
    <source>
        <dbReference type="ARBA" id="ARBA00022670"/>
    </source>
</evidence>
<dbReference type="InterPro" id="IPR007422">
    <property type="entry name" value="Peptidase_Prp"/>
</dbReference>
<proteinExistence type="inferred from homology"/>
<keyword evidence="1" id="KW-0690">Ribosome biogenesis</keyword>
<evidence type="ECO:0000256" key="5">
    <source>
        <dbReference type="ARBA" id="ARBA00044503"/>
    </source>
</evidence>
<dbReference type="Proteomes" id="UP000298458">
    <property type="component" value="Unassembled WGS sequence"/>
</dbReference>
<dbReference type="OrthoDB" id="336716at2"/>
<keyword evidence="3" id="KW-0378">Hydrolase</keyword>
<evidence type="ECO:0000313" key="7">
    <source>
        <dbReference type="EMBL" id="TGK12438.1"/>
    </source>
</evidence>
<keyword evidence="4" id="KW-0788">Thiol protease</keyword>
<sequence>MIRVKILRKGEGFQGLESVGHASTRQGAKGSNLLCAAVGTLVQSLYLHLWKEGKAESAEIRDGFLKFEIRSGYETDLHVRANFDFVRDGLENLREQYPSEIELIGE</sequence>